<proteinExistence type="predicted"/>
<protein>
    <submittedName>
        <fullName evidence="1">Uncharacterized protein</fullName>
    </submittedName>
</protein>
<evidence type="ECO:0000313" key="2">
    <source>
        <dbReference type="Proteomes" id="UP000730161"/>
    </source>
</evidence>
<comment type="caution">
    <text evidence="1">The sequence shown here is derived from an EMBL/GenBank/DDBJ whole genome shotgun (WGS) entry which is preliminary data.</text>
</comment>
<sequence length="167" mass="19044">MQFGPFPEEHCFCIDRSSLYQRIQKEVKMAHFLHLKERRNFAPVVWVVEAKSSTPHTEANLSGLNNYISEIGEKLENAVNLWLALGLGRHGLAKNELPAPLRDPDLSAIGFRLIPVIRDCENADLPQLQDALLQRLRRTIRLWAMGANLVVVMNEKMARKHGLIRLS</sequence>
<organism evidence="1 2">
    <name type="scientific">Methanocalculus chunghsingensis</name>
    <dbReference type="NCBI Taxonomy" id="156457"/>
    <lineage>
        <taxon>Archaea</taxon>
        <taxon>Methanobacteriati</taxon>
        <taxon>Methanobacteriota</taxon>
        <taxon>Stenosarchaea group</taxon>
        <taxon>Methanomicrobia</taxon>
        <taxon>Methanomicrobiales</taxon>
        <taxon>Methanocalculaceae</taxon>
        <taxon>Methanocalculus</taxon>
    </lineage>
</organism>
<dbReference type="AlphaFoldDB" id="A0A8J7W7U7"/>
<keyword evidence="2" id="KW-1185">Reference proteome</keyword>
<dbReference type="Proteomes" id="UP000730161">
    <property type="component" value="Unassembled WGS sequence"/>
</dbReference>
<evidence type="ECO:0000313" key="1">
    <source>
        <dbReference type="EMBL" id="MBR1369276.1"/>
    </source>
</evidence>
<dbReference type="EMBL" id="JWHL01000010">
    <property type="protein sequence ID" value="MBR1369276.1"/>
    <property type="molecule type" value="Genomic_DNA"/>
</dbReference>
<name>A0A8J7W7U7_9EURY</name>
<reference evidence="1" key="1">
    <citation type="submission" date="2014-12" db="EMBL/GenBank/DDBJ databases">
        <authorList>
            <person name="Huang H.-H."/>
            <person name="Chen S.-C."/>
            <person name="Lai M.-C."/>
        </authorList>
    </citation>
    <scope>NUCLEOTIDE SEQUENCE</scope>
    <source>
        <strain evidence="1">K1F9705b</strain>
    </source>
</reference>
<gene>
    <name evidence="1" type="ORF">RJ53_07125</name>
</gene>
<dbReference type="RefSeq" id="WP_211530975.1">
    <property type="nucleotide sequence ID" value="NZ_JWHL01000010.1"/>
</dbReference>
<accession>A0A8J7W7U7</accession>